<evidence type="ECO:0000313" key="2">
    <source>
        <dbReference type="Proteomes" id="UP000001542"/>
    </source>
</evidence>
<name>A2EQR4_TRIV3</name>
<dbReference type="RefSeq" id="XP_001317252.1">
    <property type="nucleotide sequence ID" value="XM_001317217.1"/>
</dbReference>
<gene>
    <name evidence="1" type="ORF">TVAG_416720</name>
</gene>
<dbReference type="InParanoid" id="A2EQR4"/>
<dbReference type="VEuPathDB" id="TrichDB:TVAGG3_0894090"/>
<dbReference type="EMBL" id="DS113459">
    <property type="protein sequence ID" value="EAY05029.1"/>
    <property type="molecule type" value="Genomic_DNA"/>
</dbReference>
<evidence type="ECO:0000313" key="1">
    <source>
        <dbReference type="EMBL" id="EAY05029.1"/>
    </source>
</evidence>
<sequence length="285" mass="34061">MFDITPWKNLINDLTLEEFRTILTALDRFTAPIWHNNNVIILKDRIPENILLFNIRESRVSKLNERKKYELYKFLSEKKYAFPIFLMQIVKLFKSADDFIDFYSDLAPFNLCFYNNEVFQENTIWSDFYKFIANYNANKIKNVERPIFVLDYMIGAFLNSPQLTKELYLFIEIQFGTEKLMNTSPTYNLTLSSFIGWKLFQKDEPFPIEQNMELQNIVSANIDEVYNKSCNDKKFISTIKCLYYIMECAEDLKTENLDDIIKEYIKKHSKDEEFEIYKNSNSRLA</sequence>
<dbReference type="SMR" id="A2EQR4"/>
<dbReference type="Proteomes" id="UP000001542">
    <property type="component" value="Unassembled WGS sequence"/>
</dbReference>
<dbReference type="AlphaFoldDB" id="A2EQR4"/>
<dbReference type="VEuPathDB" id="TrichDB:TVAG_416720"/>
<protein>
    <submittedName>
        <fullName evidence="1">Uncharacterized protein</fullName>
    </submittedName>
</protein>
<keyword evidence="2" id="KW-1185">Reference proteome</keyword>
<organism evidence="1 2">
    <name type="scientific">Trichomonas vaginalis (strain ATCC PRA-98 / G3)</name>
    <dbReference type="NCBI Taxonomy" id="412133"/>
    <lineage>
        <taxon>Eukaryota</taxon>
        <taxon>Metamonada</taxon>
        <taxon>Parabasalia</taxon>
        <taxon>Trichomonadida</taxon>
        <taxon>Trichomonadidae</taxon>
        <taxon>Trichomonas</taxon>
    </lineage>
</organism>
<accession>A2EQR4</accession>
<proteinExistence type="predicted"/>
<reference evidence="1" key="1">
    <citation type="submission" date="2006-10" db="EMBL/GenBank/DDBJ databases">
        <authorList>
            <person name="Amadeo P."/>
            <person name="Zhao Q."/>
            <person name="Wortman J."/>
            <person name="Fraser-Liggett C."/>
            <person name="Carlton J."/>
        </authorList>
    </citation>
    <scope>NUCLEOTIDE SEQUENCE</scope>
    <source>
        <strain evidence="1">G3</strain>
    </source>
</reference>
<reference evidence="1" key="2">
    <citation type="journal article" date="2007" name="Science">
        <title>Draft genome sequence of the sexually transmitted pathogen Trichomonas vaginalis.</title>
        <authorList>
            <person name="Carlton J.M."/>
            <person name="Hirt R.P."/>
            <person name="Silva J.C."/>
            <person name="Delcher A.L."/>
            <person name="Schatz M."/>
            <person name="Zhao Q."/>
            <person name="Wortman J.R."/>
            <person name="Bidwell S.L."/>
            <person name="Alsmark U.C.M."/>
            <person name="Besteiro S."/>
            <person name="Sicheritz-Ponten T."/>
            <person name="Noel C.J."/>
            <person name="Dacks J.B."/>
            <person name="Foster P.G."/>
            <person name="Simillion C."/>
            <person name="Van de Peer Y."/>
            <person name="Miranda-Saavedra D."/>
            <person name="Barton G.J."/>
            <person name="Westrop G.D."/>
            <person name="Mueller S."/>
            <person name="Dessi D."/>
            <person name="Fiori P.L."/>
            <person name="Ren Q."/>
            <person name="Paulsen I."/>
            <person name="Zhang H."/>
            <person name="Bastida-Corcuera F.D."/>
            <person name="Simoes-Barbosa A."/>
            <person name="Brown M.T."/>
            <person name="Hayes R.D."/>
            <person name="Mukherjee M."/>
            <person name="Okumura C.Y."/>
            <person name="Schneider R."/>
            <person name="Smith A.J."/>
            <person name="Vanacova S."/>
            <person name="Villalvazo M."/>
            <person name="Haas B.J."/>
            <person name="Pertea M."/>
            <person name="Feldblyum T.V."/>
            <person name="Utterback T.R."/>
            <person name="Shu C.L."/>
            <person name="Osoegawa K."/>
            <person name="de Jong P.J."/>
            <person name="Hrdy I."/>
            <person name="Horvathova L."/>
            <person name="Zubacova Z."/>
            <person name="Dolezal P."/>
            <person name="Malik S.B."/>
            <person name="Logsdon J.M. Jr."/>
            <person name="Henze K."/>
            <person name="Gupta A."/>
            <person name="Wang C.C."/>
            <person name="Dunne R.L."/>
            <person name="Upcroft J.A."/>
            <person name="Upcroft P."/>
            <person name="White O."/>
            <person name="Salzberg S.L."/>
            <person name="Tang P."/>
            <person name="Chiu C.-H."/>
            <person name="Lee Y.-S."/>
            <person name="Embley T.M."/>
            <person name="Coombs G.H."/>
            <person name="Mottram J.C."/>
            <person name="Tachezy J."/>
            <person name="Fraser-Liggett C.M."/>
            <person name="Johnson P.J."/>
        </authorList>
    </citation>
    <scope>NUCLEOTIDE SEQUENCE [LARGE SCALE GENOMIC DNA]</scope>
    <source>
        <strain evidence="1">G3</strain>
    </source>
</reference>
<dbReference type="KEGG" id="tva:4762894"/>